<proteinExistence type="predicted"/>
<dbReference type="GeneID" id="28489273"/>
<dbReference type="Pfam" id="PF14602">
    <property type="entry name" value="Hexapep_2"/>
    <property type="match status" value="1"/>
</dbReference>
<name>A0A126QZH2_METOL</name>
<protein>
    <submittedName>
        <fullName evidence="1">Hexapeptide repeat-containing acetyltransferase</fullName>
    </submittedName>
    <submittedName>
        <fullName evidence="2">Transferase hexapeptide (Six repeat-containing protein)</fullName>
    </submittedName>
</protein>
<dbReference type="CDD" id="cd03358">
    <property type="entry name" value="LbH_WxcM_N_like"/>
    <property type="match status" value="1"/>
</dbReference>
<reference evidence="3" key="2">
    <citation type="submission" date="2016-02" db="EMBL/GenBank/DDBJ databases">
        <title>The draft genome sequence of the rumen methanogen Methanobrevibacter olleyae YLM1.</title>
        <authorList>
            <consortium name="New Zealand Agricultural Greenhouse Gas Research Centre/Pastoral Greenhouse Gas Research Consortium"/>
            <person name="Kelly W.J."/>
            <person name="Li D."/>
            <person name="Lambie S.C."/>
            <person name="Attwood G.T."/>
            <person name="Altermann E."/>
            <person name="Leahy S.C."/>
        </authorList>
    </citation>
    <scope>NUCLEOTIDE SEQUENCE [LARGE SCALE GENOMIC DNA]</scope>
    <source>
        <strain evidence="3">YLM1</strain>
    </source>
</reference>
<accession>A0A126QZH2</accession>
<evidence type="ECO:0000313" key="4">
    <source>
        <dbReference type="Proteomes" id="UP000183442"/>
    </source>
</evidence>
<dbReference type="Proteomes" id="UP000066376">
    <property type="component" value="Chromosome"/>
</dbReference>
<reference evidence="1 3" key="1">
    <citation type="journal article" date="2016" name="Genome Announc.">
        <title>Draft Genome Sequence of the Rumen Methanogen Methanobrevibacter olleyae YLM1.</title>
        <authorList>
            <person name="Kelly W.J."/>
            <person name="Li D."/>
            <person name="Lambie S.C."/>
            <person name="Cox F."/>
            <person name="Attwood G.T."/>
            <person name="Altermann E."/>
            <person name="Leahy S.C."/>
        </authorList>
    </citation>
    <scope>NUCLEOTIDE SEQUENCE [LARGE SCALE GENOMIC DNA]</scope>
    <source>
        <strain evidence="1 3">YLM1</strain>
    </source>
</reference>
<dbReference type="RefSeq" id="WP_067146847.1">
    <property type="nucleotide sequence ID" value="NZ_CP014265.1"/>
</dbReference>
<reference evidence="4" key="4">
    <citation type="submission" date="2016-10" db="EMBL/GenBank/DDBJ databases">
        <authorList>
            <person name="Varghese N."/>
        </authorList>
    </citation>
    <scope>NUCLEOTIDE SEQUENCE [LARGE SCALE GENOMIC DNA]</scope>
    <source>
        <strain evidence="4">DSM 16632</strain>
    </source>
</reference>
<dbReference type="InterPro" id="IPR001451">
    <property type="entry name" value="Hexapep"/>
</dbReference>
<dbReference type="STRING" id="294671.YLM1_0973"/>
<dbReference type="AlphaFoldDB" id="A0A126QZH2"/>
<keyword evidence="1" id="KW-0808">Transferase</keyword>
<evidence type="ECO:0000313" key="2">
    <source>
        <dbReference type="EMBL" id="SFL37074.1"/>
    </source>
</evidence>
<keyword evidence="3" id="KW-1185">Reference proteome</keyword>
<dbReference type="OrthoDB" id="30669at2157"/>
<evidence type="ECO:0000313" key="3">
    <source>
        <dbReference type="Proteomes" id="UP000066376"/>
    </source>
</evidence>
<dbReference type="Pfam" id="PF00132">
    <property type="entry name" value="Hexapep"/>
    <property type="match status" value="1"/>
</dbReference>
<dbReference type="EMBL" id="FOTL01000008">
    <property type="protein sequence ID" value="SFL37074.1"/>
    <property type="molecule type" value="Genomic_DNA"/>
</dbReference>
<dbReference type="EMBL" id="CP014265">
    <property type="protein sequence ID" value="AMK15530.1"/>
    <property type="molecule type" value="Genomic_DNA"/>
</dbReference>
<dbReference type="PANTHER" id="PTHR43300:SF4">
    <property type="entry name" value="ACYL-[ACYL-CARRIER-PROTEIN]--UDP-N-ACETYLGLUCOSAMINE O-ACYLTRANSFERASE"/>
    <property type="match status" value="1"/>
</dbReference>
<dbReference type="PATRIC" id="fig|294671.3.peg.1020"/>
<dbReference type="SUPFAM" id="SSF51161">
    <property type="entry name" value="Trimeric LpxA-like enzymes"/>
    <property type="match status" value="1"/>
</dbReference>
<dbReference type="InterPro" id="IPR050179">
    <property type="entry name" value="Trans_hexapeptide_repeat"/>
</dbReference>
<organism evidence="1 3">
    <name type="scientific">Methanobrevibacter olleyae</name>
    <dbReference type="NCBI Taxonomy" id="294671"/>
    <lineage>
        <taxon>Archaea</taxon>
        <taxon>Methanobacteriati</taxon>
        <taxon>Methanobacteriota</taxon>
        <taxon>Methanomada group</taxon>
        <taxon>Methanobacteria</taxon>
        <taxon>Methanobacteriales</taxon>
        <taxon>Methanobacteriaceae</taxon>
        <taxon>Methanobrevibacter</taxon>
    </lineage>
</organism>
<dbReference type="Proteomes" id="UP000183442">
    <property type="component" value="Unassembled WGS sequence"/>
</dbReference>
<dbReference type="PANTHER" id="PTHR43300">
    <property type="entry name" value="ACETYLTRANSFERASE"/>
    <property type="match status" value="1"/>
</dbReference>
<sequence>MPSFLNLRGTNNDSKDPRLIREGIKLGVNYKRFSKEPVLGKNILLRSNTIIYNDVIIGDDFRTGHNVVVRDHTKIGDDVLIGTNTVIEGGCVIGNNVSIQSNVYIPRNSIIEDNVFVGPCACFTNDRYPVRVEYELKGPQLRKGCSVGGNTTFLSNIEVGEGAIVAAGAVVTRSVPSYYLAIGTPAKIKPLPTSLRVPNMI</sequence>
<evidence type="ECO:0000313" key="1">
    <source>
        <dbReference type="EMBL" id="AMK15530.1"/>
    </source>
</evidence>
<dbReference type="KEGG" id="mol:YLM1_0973"/>
<dbReference type="InterPro" id="IPR011004">
    <property type="entry name" value="Trimer_LpxA-like_sf"/>
</dbReference>
<reference evidence="2" key="3">
    <citation type="submission" date="2016-10" db="EMBL/GenBank/DDBJ databases">
        <authorList>
            <person name="de Groot N.N."/>
        </authorList>
    </citation>
    <scope>NUCLEOTIDE SEQUENCE [LARGE SCALE GENOMIC DNA]</scope>
    <source>
        <strain evidence="2">DSM 16632</strain>
    </source>
</reference>
<gene>
    <name evidence="2" type="ORF">SAMN02910297_00701</name>
    <name evidence="1" type="ORF">YLM1_0973</name>
</gene>
<dbReference type="GO" id="GO:0016740">
    <property type="term" value="F:transferase activity"/>
    <property type="evidence" value="ECO:0007669"/>
    <property type="project" value="UniProtKB-KW"/>
</dbReference>
<dbReference type="Gene3D" id="2.160.10.10">
    <property type="entry name" value="Hexapeptide repeat proteins"/>
    <property type="match status" value="1"/>
</dbReference>